<reference evidence="1" key="1">
    <citation type="submission" date="2019-03" db="EMBL/GenBank/DDBJ databases">
        <title>Single cell metagenomics reveals metabolic interactions within the superorganism composed of flagellate Streblomastix strix and complex community of Bacteroidetes bacteria on its surface.</title>
        <authorList>
            <person name="Treitli S.C."/>
            <person name="Kolisko M."/>
            <person name="Husnik F."/>
            <person name="Keeling P."/>
            <person name="Hampl V."/>
        </authorList>
    </citation>
    <scope>NUCLEOTIDE SEQUENCE</scope>
    <source>
        <strain evidence="1">STM</strain>
    </source>
</reference>
<protein>
    <submittedName>
        <fullName evidence="1">Uncharacterized protein</fullName>
    </submittedName>
</protein>
<accession>A0A5J4R7W0</accession>
<sequence length="110" mass="12680">MLKLKYSSIVNNEIFFYRSKTINATKEKREICAIITPEMQAIINKWGNKEKSPDNYLFPYLIGNETPIQQKAVIKDIIRRIDKRLKKIGNELGISGISTYTSTTLFCQCS</sequence>
<evidence type="ECO:0000313" key="1">
    <source>
        <dbReference type="EMBL" id="KAA6330086.1"/>
    </source>
</evidence>
<gene>
    <name evidence="1" type="ORF">EZS27_021165</name>
</gene>
<dbReference type="InterPro" id="IPR011010">
    <property type="entry name" value="DNA_brk_join_enz"/>
</dbReference>
<proteinExistence type="predicted"/>
<dbReference type="SUPFAM" id="SSF56349">
    <property type="entry name" value="DNA breaking-rejoining enzymes"/>
    <property type="match status" value="1"/>
</dbReference>
<comment type="caution">
    <text evidence="1">The sequence shown here is derived from an EMBL/GenBank/DDBJ whole genome shotgun (WGS) entry which is preliminary data.</text>
</comment>
<dbReference type="GO" id="GO:0003677">
    <property type="term" value="F:DNA binding"/>
    <property type="evidence" value="ECO:0007669"/>
    <property type="project" value="InterPro"/>
</dbReference>
<dbReference type="EMBL" id="SNRY01001551">
    <property type="protein sequence ID" value="KAA6330086.1"/>
    <property type="molecule type" value="Genomic_DNA"/>
</dbReference>
<dbReference type="AlphaFoldDB" id="A0A5J4R7W0"/>
<name>A0A5J4R7W0_9ZZZZ</name>
<organism evidence="1">
    <name type="scientific">termite gut metagenome</name>
    <dbReference type="NCBI Taxonomy" id="433724"/>
    <lineage>
        <taxon>unclassified sequences</taxon>
        <taxon>metagenomes</taxon>
        <taxon>organismal metagenomes</taxon>
    </lineage>
</organism>